<evidence type="ECO:0000313" key="4">
    <source>
        <dbReference type="Proteomes" id="UP000887565"/>
    </source>
</evidence>
<keyword evidence="3" id="KW-0732">Signal</keyword>
<dbReference type="PANTHER" id="PTHR24366">
    <property type="entry name" value="IG(IMMUNOGLOBULIN) AND LRR(LEUCINE RICH REPEAT) DOMAINS"/>
    <property type="match status" value="1"/>
</dbReference>
<organism evidence="4 5">
    <name type="scientific">Romanomermis culicivorax</name>
    <name type="common">Nematode worm</name>
    <dbReference type="NCBI Taxonomy" id="13658"/>
    <lineage>
        <taxon>Eukaryota</taxon>
        <taxon>Metazoa</taxon>
        <taxon>Ecdysozoa</taxon>
        <taxon>Nematoda</taxon>
        <taxon>Enoplea</taxon>
        <taxon>Dorylaimia</taxon>
        <taxon>Mermithida</taxon>
        <taxon>Mermithoidea</taxon>
        <taxon>Mermithidae</taxon>
        <taxon>Romanomermis</taxon>
    </lineage>
</organism>
<dbReference type="Gene3D" id="3.80.10.10">
    <property type="entry name" value="Ribonuclease Inhibitor"/>
    <property type="match status" value="2"/>
</dbReference>
<feature type="chain" id="PRO_5037203486" evidence="3">
    <location>
        <begin position="25"/>
        <end position="272"/>
    </location>
</feature>
<feature type="signal peptide" evidence="3">
    <location>
        <begin position="1"/>
        <end position="24"/>
    </location>
</feature>
<accession>A0A915KCS3</accession>
<dbReference type="AlphaFoldDB" id="A0A915KCS3"/>
<keyword evidence="4" id="KW-1185">Reference proteome</keyword>
<dbReference type="PANTHER" id="PTHR24366:SF170">
    <property type="entry name" value="RE50361P"/>
    <property type="match status" value="1"/>
</dbReference>
<name>A0A915KCS3_ROMCU</name>
<keyword evidence="1" id="KW-0433">Leucine-rich repeat</keyword>
<dbReference type="WBParaSite" id="nRc.2.0.1.t35714-RA">
    <property type="protein sequence ID" value="nRc.2.0.1.t35714-RA"/>
    <property type="gene ID" value="nRc.2.0.1.g35714"/>
</dbReference>
<evidence type="ECO:0000313" key="5">
    <source>
        <dbReference type="WBParaSite" id="nRc.2.0.1.t35714-RA"/>
    </source>
</evidence>
<sequence length="272" mass="30268">MFQLPSESLIAACFLLVLIAPCQPCPTNRTLNNLCKCEDSFSGVILICDGAGKNFDPLQIFKILSDNKLQLGIIQQLSVQNTSLKILPGRLFDGLYVKKLDLSNNLLENVSSTAFDGLENVLQILILANNSLSDVPFEALSKNNLQSLIQLDLSGNKIRDLDSDDQEFTGLPRLTDLNLSNNKICKMKRDLFTNVKDTLLTLNLGNNCLDEVPASALRGFRQLLALHVHNNLIEELGPLQFMNMPTLNLINLAKNRIKSIHPRIEYLLPLIS</sequence>
<dbReference type="PRINTS" id="PR00019">
    <property type="entry name" value="LEURICHRPT"/>
</dbReference>
<evidence type="ECO:0000256" key="1">
    <source>
        <dbReference type="ARBA" id="ARBA00022614"/>
    </source>
</evidence>
<evidence type="ECO:0000256" key="2">
    <source>
        <dbReference type="ARBA" id="ARBA00022737"/>
    </source>
</evidence>
<evidence type="ECO:0000256" key="3">
    <source>
        <dbReference type="SAM" id="SignalP"/>
    </source>
</evidence>
<dbReference type="InterPro" id="IPR003591">
    <property type="entry name" value="Leu-rich_rpt_typical-subtyp"/>
</dbReference>
<dbReference type="SUPFAM" id="SSF52058">
    <property type="entry name" value="L domain-like"/>
    <property type="match status" value="1"/>
</dbReference>
<dbReference type="Proteomes" id="UP000887565">
    <property type="component" value="Unplaced"/>
</dbReference>
<dbReference type="PROSITE" id="PS51450">
    <property type="entry name" value="LRR"/>
    <property type="match status" value="1"/>
</dbReference>
<dbReference type="Pfam" id="PF13855">
    <property type="entry name" value="LRR_8"/>
    <property type="match status" value="2"/>
</dbReference>
<dbReference type="InterPro" id="IPR032675">
    <property type="entry name" value="LRR_dom_sf"/>
</dbReference>
<proteinExistence type="predicted"/>
<dbReference type="OMA" id="MRANICA"/>
<protein>
    <submittedName>
        <fullName evidence="5">Uncharacterized protein</fullName>
    </submittedName>
</protein>
<dbReference type="SMART" id="SM00369">
    <property type="entry name" value="LRR_TYP"/>
    <property type="match status" value="8"/>
</dbReference>
<keyword evidence="2" id="KW-0677">Repeat</keyword>
<reference evidence="5" key="1">
    <citation type="submission" date="2022-11" db="UniProtKB">
        <authorList>
            <consortium name="WormBaseParasite"/>
        </authorList>
    </citation>
    <scope>IDENTIFICATION</scope>
</reference>
<dbReference type="InterPro" id="IPR001611">
    <property type="entry name" value="Leu-rich_rpt"/>
</dbReference>